<evidence type="ECO:0000256" key="2">
    <source>
        <dbReference type="ARBA" id="ARBA00023002"/>
    </source>
</evidence>
<dbReference type="InterPro" id="IPR011032">
    <property type="entry name" value="GroES-like_sf"/>
</dbReference>
<dbReference type="InterPro" id="IPR047618">
    <property type="entry name" value="QOR-like"/>
</dbReference>
<name>A0ABX1ZT90_9BACL</name>
<sequence length="322" mass="34367">MKALLFERFGGPEVLQYADVPEPSLEPGHILLKTKAIGLNFADVYRRRGNYHLAGKPPFILGYEGAGVVERVATDVEHLQVGDRIAFCDVPFANSELVAVPVDRAIPVPADIAFEQAAGILLQGMTAHYLVNDSYPVQAGDDIVVHAAAGGVGQILIQLAKSKGARVIGLTSSDAKKTVALKAGAVVVFGYGEEWAQEVVRFTEGKQGADAVYDSVGSTLMDSFAAARTKGTVVFYGMAGGDPPHVDPRMLMDTSKTLTGGDLWNHVTTLANRIERAEALFQALRDGIIQMGGITSFPLKDGAEAHRLIESRQSTGKILLIP</sequence>
<organism evidence="4 5">
    <name type="scientific">Paenibacillus planticolens</name>
    <dbReference type="NCBI Taxonomy" id="2654976"/>
    <lineage>
        <taxon>Bacteria</taxon>
        <taxon>Bacillati</taxon>
        <taxon>Bacillota</taxon>
        <taxon>Bacilli</taxon>
        <taxon>Bacillales</taxon>
        <taxon>Paenibacillaceae</taxon>
        <taxon>Paenibacillus</taxon>
    </lineage>
</organism>
<dbReference type="Pfam" id="PF00107">
    <property type="entry name" value="ADH_zinc_N"/>
    <property type="match status" value="1"/>
</dbReference>
<dbReference type="Gene3D" id="3.90.180.10">
    <property type="entry name" value="Medium-chain alcohol dehydrogenases, catalytic domain"/>
    <property type="match status" value="1"/>
</dbReference>
<dbReference type="Pfam" id="PF08240">
    <property type="entry name" value="ADH_N"/>
    <property type="match status" value="1"/>
</dbReference>
<proteinExistence type="predicted"/>
<accession>A0ABX1ZT90</accession>
<dbReference type="InterPro" id="IPR020843">
    <property type="entry name" value="ER"/>
</dbReference>
<dbReference type="SMART" id="SM00829">
    <property type="entry name" value="PKS_ER"/>
    <property type="match status" value="1"/>
</dbReference>
<keyword evidence="1" id="KW-0521">NADP</keyword>
<evidence type="ECO:0000259" key="3">
    <source>
        <dbReference type="SMART" id="SM00829"/>
    </source>
</evidence>
<dbReference type="PANTHER" id="PTHR48106:SF13">
    <property type="entry name" value="QUINONE OXIDOREDUCTASE-RELATED"/>
    <property type="match status" value="1"/>
</dbReference>
<evidence type="ECO:0000313" key="5">
    <source>
        <dbReference type="Proteomes" id="UP000618579"/>
    </source>
</evidence>
<comment type="caution">
    <text evidence="4">The sequence shown here is derived from an EMBL/GenBank/DDBJ whole genome shotgun (WGS) entry which is preliminary data.</text>
</comment>
<gene>
    <name evidence="4" type="ORF">GC097_18805</name>
</gene>
<dbReference type="CDD" id="cd05286">
    <property type="entry name" value="QOR2"/>
    <property type="match status" value="1"/>
</dbReference>
<evidence type="ECO:0000256" key="1">
    <source>
        <dbReference type="ARBA" id="ARBA00022857"/>
    </source>
</evidence>
<keyword evidence="2" id="KW-0560">Oxidoreductase</keyword>
<keyword evidence="5" id="KW-1185">Reference proteome</keyword>
<dbReference type="Proteomes" id="UP000618579">
    <property type="component" value="Unassembled WGS sequence"/>
</dbReference>
<dbReference type="PANTHER" id="PTHR48106">
    <property type="entry name" value="QUINONE OXIDOREDUCTASE PIG3-RELATED"/>
    <property type="match status" value="1"/>
</dbReference>
<dbReference type="RefSeq" id="WP_171684889.1">
    <property type="nucleotide sequence ID" value="NZ_WHNZ01000041.1"/>
</dbReference>
<dbReference type="InterPro" id="IPR036291">
    <property type="entry name" value="NAD(P)-bd_dom_sf"/>
</dbReference>
<dbReference type="SUPFAM" id="SSF51735">
    <property type="entry name" value="NAD(P)-binding Rossmann-fold domains"/>
    <property type="match status" value="1"/>
</dbReference>
<feature type="domain" description="Enoyl reductase (ER)" evidence="3">
    <location>
        <begin position="10"/>
        <end position="320"/>
    </location>
</feature>
<evidence type="ECO:0000313" key="4">
    <source>
        <dbReference type="EMBL" id="NOV02059.1"/>
    </source>
</evidence>
<reference evidence="4 5" key="1">
    <citation type="submission" date="2019-10" db="EMBL/GenBank/DDBJ databases">
        <title>Description of Paenibacillus pedi sp. nov.</title>
        <authorList>
            <person name="Carlier A."/>
            <person name="Qi S."/>
        </authorList>
    </citation>
    <scope>NUCLEOTIDE SEQUENCE [LARGE SCALE GENOMIC DNA]</scope>
    <source>
        <strain evidence="4 5">LMG 31457</strain>
    </source>
</reference>
<dbReference type="InterPro" id="IPR013154">
    <property type="entry name" value="ADH-like_N"/>
</dbReference>
<dbReference type="EMBL" id="WHNZ01000041">
    <property type="protein sequence ID" value="NOV02059.1"/>
    <property type="molecule type" value="Genomic_DNA"/>
</dbReference>
<dbReference type="InterPro" id="IPR013149">
    <property type="entry name" value="ADH-like_C"/>
</dbReference>
<protein>
    <submittedName>
        <fullName evidence="4">Zinc-binding dehydrogenase</fullName>
    </submittedName>
</protein>
<dbReference type="Gene3D" id="3.40.50.720">
    <property type="entry name" value="NAD(P)-binding Rossmann-like Domain"/>
    <property type="match status" value="1"/>
</dbReference>
<dbReference type="SUPFAM" id="SSF50129">
    <property type="entry name" value="GroES-like"/>
    <property type="match status" value="1"/>
</dbReference>